<gene>
    <name evidence="1" type="ORF">NCTC11341_01017</name>
</gene>
<dbReference type="AlphaFoldDB" id="A0A376NTE0"/>
<evidence type="ECO:0000313" key="2">
    <source>
        <dbReference type="Proteomes" id="UP000254428"/>
    </source>
</evidence>
<name>A0A376NTE0_ECOLX</name>
<organism evidence="1 2">
    <name type="scientific">Escherichia coli</name>
    <dbReference type="NCBI Taxonomy" id="562"/>
    <lineage>
        <taxon>Bacteria</taxon>
        <taxon>Pseudomonadati</taxon>
        <taxon>Pseudomonadota</taxon>
        <taxon>Gammaproteobacteria</taxon>
        <taxon>Enterobacterales</taxon>
        <taxon>Enterobacteriaceae</taxon>
        <taxon>Escherichia</taxon>
    </lineage>
</organism>
<protein>
    <submittedName>
        <fullName evidence="1">Uncharacterized protein</fullName>
    </submittedName>
</protein>
<proteinExistence type="predicted"/>
<sequence length="146" mass="15918">MSTADFNTVSRARLESGTAVLDDICRFAIIVDCQRTAFIDRCFYCLTVSRNCLYSAVVNRCLIRHTLDDLFAAGERRACRSGFCFDDLPSARIDLCLAEVVSDSTVNTPPFASRILFAAPCSMLNATPSARVPVTRVALVVATNAP</sequence>
<dbReference type="Proteomes" id="UP000254428">
    <property type="component" value="Unassembled WGS sequence"/>
</dbReference>
<dbReference type="EMBL" id="UGBT01000002">
    <property type="protein sequence ID" value="STH69498.1"/>
    <property type="molecule type" value="Genomic_DNA"/>
</dbReference>
<accession>A0A376NTE0</accession>
<reference evidence="1 2" key="1">
    <citation type="submission" date="2018-06" db="EMBL/GenBank/DDBJ databases">
        <authorList>
            <consortium name="Pathogen Informatics"/>
            <person name="Doyle S."/>
        </authorList>
    </citation>
    <scope>NUCLEOTIDE SEQUENCE [LARGE SCALE GENOMIC DNA]</scope>
    <source>
        <strain evidence="1 2">NCTC11341</strain>
    </source>
</reference>
<evidence type="ECO:0000313" key="1">
    <source>
        <dbReference type="EMBL" id="STH69498.1"/>
    </source>
</evidence>